<accession>A0ABR4N0G5</accession>
<comment type="caution">
    <text evidence="9">The sequence shown here is derived from an EMBL/GenBank/DDBJ whole genome shotgun (WGS) entry which is preliminary data.</text>
</comment>
<comment type="subcellular location">
    <subcellularLocation>
        <location evidence="1 7">Nucleus</location>
    </subcellularLocation>
</comment>
<evidence type="ECO:0000256" key="4">
    <source>
        <dbReference type="ARBA" id="ARBA00022728"/>
    </source>
</evidence>
<dbReference type="InterPro" id="IPR005037">
    <property type="entry name" value="PRP38"/>
</dbReference>
<feature type="compositionally biased region" description="Acidic residues" evidence="8">
    <location>
        <begin position="180"/>
        <end position="200"/>
    </location>
</feature>
<comment type="function">
    <text evidence="7">Required for pre-mRNA splicing.</text>
</comment>
<dbReference type="Pfam" id="PF03371">
    <property type="entry name" value="PRP38"/>
    <property type="match status" value="1"/>
</dbReference>
<keyword evidence="10" id="KW-1185">Reference proteome</keyword>
<feature type="compositionally biased region" description="Basic and acidic residues" evidence="8">
    <location>
        <begin position="303"/>
        <end position="347"/>
    </location>
</feature>
<dbReference type="EMBL" id="JADGIZ020000053">
    <property type="protein sequence ID" value="KAL2913012.1"/>
    <property type="molecule type" value="Genomic_DNA"/>
</dbReference>
<evidence type="ECO:0000256" key="5">
    <source>
        <dbReference type="ARBA" id="ARBA00023187"/>
    </source>
</evidence>
<dbReference type="Pfam" id="PF19252">
    <property type="entry name" value="HIND"/>
    <property type="match status" value="1"/>
</dbReference>
<evidence type="ECO:0000313" key="10">
    <source>
        <dbReference type="Proteomes" id="UP001527925"/>
    </source>
</evidence>
<feature type="compositionally biased region" description="Low complexity" evidence="8">
    <location>
        <begin position="212"/>
        <end position="224"/>
    </location>
</feature>
<gene>
    <name evidence="9" type="ORF">HK105_207467</name>
</gene>
<evidence type="ECO:0000256" key="2">
    <source>
        <dbReference type="ARBA" id="ARBA00006164"/>
    </source>
</evidence>
<feature type="compositionally biased region" description="Basic and acidic residues" evidence="8">
    <location>
        <begin position="400"/>
        <end position="409"/>
    </location>
</feature>
<feature type="compositionally biased region" description="Gly residues" evidence="8">
    <location>
        <begin position="412"/>
        <end position="424"/>
    </location>
</feature>
<keyword evidence="5 7" id="KW-0508">mRNA splicing</keyword>
<evidence type="ECO:0000256" key="1">
    <source>
        <dbReference type="ARBA" id="ARBA00004123"/>
    </source>
</evidence>
<keyword evidence="4 7" id="KW-0747">Spliceosome</keyword>
<reference evidence="9 10" key="1">
    <citation type="submission" date="2023-09" db="EMBL/GenBank/DDBJ databases">
        <title>Pangenome analysis of Batrachochytrium dendrobatidis and related Chytrids.</title>
        <authorList>
            <person name="Yacoub M.N."/>
            <person name="Stajich J.E."/>
            <person name="James T.Y."/>
        </authorList>
    </citation>
    <scope>NUCLEOTIDE SEQUENCE [LARGE SCALE GENOMIC DNA]</scope>
    <source>
        <strain evidence="9 10">JEL0888</strain>
    </source>
</reference>
<comment type="similarity">
    <text evidence="2 7">Belongs to the PRP38 family.</text>
</comment>
<keyword evidence="6 7" id="KW-0539">Nucleus</keyword>
<feature type="region of interest" description="Disordered" evidence="8">
    <location>
        <begin position="173"/>
        <end position="446"/>
    </location>
</feature>
<evidence type="ECO:0000256" key="3">
    <source>
        <dbReference type="ARBA" id="ARBA00022664"/>
    </source>
</evidence>
<dbReference type="Proteomes" id="UP001527925">
    <property type="component" value="Unassembled WGS sequence"/>
</dbReference>
<evidence type="ECO:0000256" key="8">
    <source>
        <dbReference type="SAM" id="MobiDB-lite"/>
    </source>
</evidence>
<evidence type="ECO:0000256" key="6">
    <source>
        <dbReference type="ARBA" id="ARBA00023242"/>
    </source>
</evidence>
<proteinExistence type="inferred from homology"/>
<organism evidence="9 10">
    <name type="scientific">Polyrhizophydium stewartii</name>
    <dbReference type="NCBI Taxonomy" id="2732419"/>
    <lineage>
        <taxon>Eukaryota</taxon>
        <taxon>Fungi</taxon>
        <taxon>Fungi incertae sedis</taxon>
        <taxon>Chytridiomycota</taxon>
        <taxon>Chytridiomycota incertae sedis</taxon>
        <taxon>Chytridiomycetes</taxon>
        <taxon>Rhizophydiales</taxon>
        <taxon>Rhizophydiales incertae sedis</taxon>
        <taxon>Polyrhizophydium</taxon>
    </lineage>
</organism>
<evidence type="ECO:0000313" key="9">
    <source>
        <dbReference type="EMBL" id="KAL2913012.1"/>
    </source>
</evidence>
<keyword evidence="3 7" id="KW-0507">mRNA processing</keyword>
<sequence length="446" mass="50285">MGDYERRAVHGTNPQLLIEKILRERIYESVYWKERLFASSAETLVDRAVELTSIGGQFGNQRPTEFVCLALKLLQLQPEDEIIDLFLNDGDFKYLTALAAFYVRLTAKDVDVYRRLEPLLLDKRKLRRRTPAGSFELTFMDQFVDELLTADRACDTILPRLARRSVLEDRGDLEPRVSPIEDELDELEGSEEGEVGDADDAGSGTGTGNVGSGAAKASSCGGTERVSRSRDDRGESDRSPGRSQRARDRSRSRSRSRERGSRDRGHRDDVRDRDRYRDSGRRDRRERDDSPDRRRRRDDDDDRRDRDRHRDGDRRRDGDRGRDGDRDREHGRHGDRSRDRYPRDRRDRSRSRSRPRSETPSPPRSGPASGAADDTASKKRGAWSRKKVDSLFKKPAGGSKSDRRGEHADSSGSGGGGGAGGGAGDSLSVEETNRIRASLGLAPLKM</sequence>
<dbReference type="InterPro" id="IPR045347">
    <property type="entry name" value="HIND"/>
</dbReference>
<protein>
    <recommendedName>
        <fullName evidence="7">Pre-mRNA-splicing factor 38</fullName>
    </recommendedName>
</protein>
<dbReference type="PANTHER" id="PTHR23142">
    <property type="entry name" value="PRE-MRNA-SPLICING FACTOR 38A-RELATED"/>
    <property type="match status" value="1"/>
</dbReference>
<evidence type="ECO:0000256" key="7">
    <source>
        <dbReference type="RuleBase" id="RU367025"/>
    </source>
</evidence>
<name>A0ABR4N0G5_9FUNG</name>
<feature type="compositionally biased region" description="Basic and acidic residues" evidence="8">
    <location>
        <begin position="225"/>
        <end position="292"/>
    </location>
</feature>